<evidence type="ECO:0000313" key="3">
    <source>
        <dbReference type="Proteomes" id="UP000193411"/>
    </source>
</evidence>
<dbReference type="EMBL" id="MCFL01000015">
    <property type="protein sequence ID" value="ORZ36889.1"/>
    <property type="molecule type" value="Genomic_DNA"/>
</dbReference>
<accession>A0A1Y2HQR6</accession>
<protein>
    <submittedName>
        <fullName evidence="2">Uncharacterized protein</fullName>
    </submittedName>
</protein>
<organism evidence="2 3">
    <name type="scientific">Catenaria anguillulae PL171</name>
    <dbReference type="NCBI Taxonomy" id="765915"/>
    <lineage>
        <taxon>Eukaryota</taxon>
        <taxon>Fungi</taxon>
        <taxon>Fungi incertae sedis</taxon>
        <taxon>Blastocladiomycota</taxon>
        <taxon>Blastocladiomycetes</taxon>
        <taxon>Blastocladiales</taxon>
        <taxon>Catenariaceae</taxon>
        <taxon>Catenaria</taxon>
    </lineage>
</organism>
<evidence type="ECO:0000313" key="2">
    <source>
        <dbReference type="EMBL" id="ORZ36889.1"/>
    </source>
</evidence>
<gene>
    <name evidence="2" type="ORF">BCR44DRAFT_154004</name>
</gene>
<proteinExistence type="predicted"/>
<keyword evidence="1" id="KW-0472">Membrane</keyword>
<feature type="transmembrane region" description="Helical" evidence="1">
    <location>
        <begin position="12"/>
        <end position="36"/>
    </location>
</feature>
<feature type="non-terminal residue" evidence="2">
    <location>
        <position position="420"/>
    </location>
</feature>
<evidence type="ECO:0000256" key="1">
    <source>
        <dbReference type="SAM" id="Phobius"/>
    </source>
</evidence>
<reference evidence="2 3" key="1">
    <citation type="submission" date="2016-07" db="EMBL/GenBank/DDBJ databases">
        <title>Pervasive Adenine N6-methylation of Active Genes in Fungi.</title>
        <authorList>
            <consortium name="DOE Joint Genome Institute"/>
            <person name="Mondo S.J."/>
            <person name="Dannebaum R.O."/>
            <person name="Kuo R.C."/>
            <person name="Labutti K."/>
            <person name="Haridas S."/>
            <person name="Kuo A."/>
            <person name="Salamov A."/>
            <person name="Ahrendt S.R."/>
            <person name="Lipzen A."/>
            <person name="Sullivan W."/>
            <person name="Andreopoulos W.B."/>
            <person name="Clum A."/>
            <person name="Lindquist E."/>
            <person name="Daum C."/>
            <person name="Ramamoorthy G.K."/>
            <person name="Gryganskyi A."/>
            <person name="Culley D."/>
            <person name="Magnuson J.K."/>
            <person name="James T.Y."/>
            <person name="O'Malley M.A."/>
            <person name="Stajich J.E."/>
            <person name="Spatafora J.W."/>
            <person name="Visel A."/>
            <person name="Grigoriev I.V."/>
        </authorList>
    </citation>
    <scope>NUCLEOTIDE SEQUENCE [LARGE SCALE GENOMIC DNA]</scope>
    <source>
        <strain evidence="2 3">PL171</strain>
    </source>
</reference>
<keyword evidence="1" id="KW-1133">Transmembrane helix</keyword>
<feature type="transmembrane region" description="Helical" evidence="1">
    <location>
        <begin position="212"/>
        <end position="235"/>
    </location>
</feature>
<dbReference type="Proteomes" id="UP000193411">
    <property type="component" value="Unassembled WGS sequence"/>
</dbReference>
<feature type="transmembrane region" description="Helical" evidence="1">
    <location>
        <begin position="88"/>
        <end position="109"/>
    </location>
</feature>
<feature type="transmembrane region" description="Helical" evidence="1">
    <location>
        <begin position="48"/>
        <end position="68"/>
    </location>
</feature>
<feature type="transmembrane region" description="Helical" evidence="1">
    <location>
        <begin position="129"/>
        <end position="149"/>
    </location>
</feature>
<name>A0A1Y2HQR6_9FUNG</name>
<keyword evidence="3" id="KW-1185">Reference proteome</keyword>
<comment type="caution">
    <text evidence="2">The sequence shown here is derived from an EMBL/GenBank/DDBJ whole genome shotgun (WGS) entry which is preliminary data.</text>
</comment>
<keyword evidence="1" id="KW-0812">Transmembrane</keyword>
<sequence>MTCKFVGCQGHFWWDITSFFLGVVSFIDVSTATLSFQLWQRNPNARYHLALSIISICHLCDFLLRTFTFSEGHEEKTADGRLILTMQSMLICDASIVFATIGGVGLQAINISRLRAAGKKYMPRATRILTFLSIVSMALCLANNIYYVYAYVDAYITRDYHLVDIGDFFFSSWSIFDGLVNGAISGTFVLVLQKIGAGHTSRSSGITKRFQLLLVQVAINLTLESLFIIASNILIQTEPTFDPYWCSVYFSEAARMLLFADFLHKLHWLLTTKPAPASVKTSKQGSGAVGINGANYSPDVQLLTERWRGGTETYEVISATATMIQAHASAHPSAPRSLATVSAMSEQSLASGTSSATGASASSAIRLLPPRLPSILYQRHCPCPFRLTAMWKGHCQPAVLSRKKVSGVVIPAIRAIKEIE</sequence>
<dbReference type="AlphaFoldDB" id="A0A1Y2HQR6"/>
<feature type="transmembrane region" description="Helical" evidence="1">
    <location>
        <begin position="169"/>
        <end position="192"/>
    </location>
</feature>